<comment type="function">
    <text evidence="5">Required for morphogenesis and for the elongation of the flagellar filament by facilitating polymerization of the flagellin monomers at the tip of growing filament. Forms a capping structure, which prevents flagellin subunits (transported through the central channel of the flagellum) from leaking out without polymerization at the distal end.</text>
</comment>
<accession>A0ABV6EQC8</accession>
<keyword evidence="3" id="KW-0175">Coiled coil</keyword>
<reference evidence="9 10" key="1">
    <citation type="submission" date="2024-09" db="EMBL/GenBank/DDBJ databases">
        <authorList>
            <person name="Sun Q."/>
            <person name="Mori K."/>
        </authorList>
    </citation>
    <scope>NUCLEOTIDE SEQUENCE [LARGE SCALE GENOMIC DNA]</scope>
    <source>
        <strain evidence="9 10">KCTC 23279</strain>
    </source>
</reference>
<evidence type="ECO:0000313" key="10">
    <source>
        <dbReference type="Proteomes" id="UP001589775"/>
    </source>
</evidence>
<dbReference type="InterPro" id="IPR010809">
    <property type="entry name" value="FliD_C"/>
</dbReference>
<feature type="region of interest" description="Disordered" evidence="6">
    <location>
        <begin position="1"/>
        <end position="37"/>
    </location>
</feature>
<dbReference type="InterPro" id="IPR010810">
    <property type="entry name" value="Flagellin_hook_IN_motif"/>
</dbReference>
<dbReference type="InterPro" id="IPR040026">
    <property type="entry name" value="FliD"/>
</dbReference>
<keyword evidence="9" id="KW-0969">Cilium</keyword>
<keyword evidence="4 5" id="KW-0975">Bacterial flagellum</keyword>
<evidence type="ECO:0000259" key="8">
    <source>
        <dbReference type="Pfam" id="PF07195"/>
    </source>
</evidence>
<dbReference type="EMBL" id="JBHLWM010000003">
    <property type="protein sequence ID" value="MFC0240425.1"/>
    <property type="molecule type" value="Genomic_DNA"/>
</dbReference>
<evidence type="ECO:0000259" key="7">
    <source>
        <dbReference type="Pfam" id="PF02465"/>
    </source>
</evidence>
<evidence type="ECO:0000256" key="6">
    <source>
        <dbReference type="SAM" id="MobiDB-lite"/>
    </source>
</evidence>
<dbReference type="Proteomes" id="UP001589775">
    <property type="component" value="Unassembled WGS sequence"/>
</dbReference>
<keyword evidence="9" id="KW-0282">Flagellum</keyword>
<proteinExistence type="inferred from homology"/>
<dbReference type="Pfam" id="PF07196">
    <property type="entry name" value="Flagellin_IN"/>
    <property type="match status" value="1"/>
</dbReference>
<gene>
    <name evidence="9" type="primary">fliD</name>
    <name evidence="9" type="ORF">ACFFJ6_08105</name>
</gene>
<evidence type="ECO:0000256" key="3">
    <source>
        <dbReference type="ARBA" id="ARBA00023054"/>
    </source>
</evidence>
<keyword evidence="5" id="KW-0964">Secreted</keyword>
<feature type="domain" description="Flagellar hook-associated protein 2 C-terminal" evidence="8">
    <location>
        <begin position="259"/>
        <end position="554"/>
    </location>
</feature>
<comment type="subunit">
    <text evidence="2 5">Homopentamer.</text>
</comment>
<sequence length="572" mass="57510">MTSVSSATSSTTGTATTSSTASSSSGTSVTTSGTSTTTSVDWDSLIASAVNAKLAAATTISTKITANEAKIAAYQTLQTNLSTLSSGLSSLATAVVNSLATNVFATRAATLSSTGDVSASSALSMSVKNGAATGDHTLTISQIATAHKVMSATQSSATDALGTSGTISLGLAGGSSAAISITSSMSLQDVVDAVNAQSATTNVEASIVQVSSGSYRMVLTATQDAADIQYSSTSGDDVLNKLGFTDSSGSFANVLQTSQPAEFTLDGIAMTRDTNDISDVLTGVTFNLLQATPSGSAINISIGTDTSQITSALQTFVTNYNAYRDAVIAQQATNSDGTASDGAVLFGDSTMRDITSRLEAALNTTVGGLSMSAIGLSFNEKNELELDTSTLSSILSTNLSGVTKLLSAQTTTSSSQLSVVNTGTSPQSFTLDLAVDSSGNLTGASVNGDASLFTVSGTTIIGASGTAYAGMAFTYSGTTSQSISVTSTTGIASQIYQIANSTSSTSGSLQTMISGLQSRDSDLQQKVDDITAAAATYKSQLQTQYANYQAAIASADNTLTYLKALLNASSSN</sequence>
<protein>
    <recommendedName>
        <fullName evidence="5">Flagellar hook-associated protein 2</fullName>
        <shortName evidence="5">HAP2</shortName>
    </recommendedName>
    <alternativeName>
        <fullName evidence="5">Flagellar cap protein</fullName>
    </alternativeName>
</protein>
<dbReference type="PANTHER" id="PTHR30288:SF0">
    <property type="entry name" value="FLAGELLAR HOOK-ASSOCIATED PROTEIN 2"/>
    <property type="match status" value="1"/>
</dbReference>
<comment type="similarity">
    <text evidence="1 5">Belongs to the FliD family.</text>
</comment>
<evidence type="ECO:0000256" key="1">
    <source>
        <dbReference type="ARBA" id="ARBA00009764"/>
    </source>
</evidence>
<dbReference type="Pfam" id="PF02465">
    <property type="entry name" value="FliD_N"/>
    <property type="match status" value="1"/>
</dbReference>
<name>A0ABV6EQC8_9BRAD</name>
<keyword evidence="9" id="KW-0966">Cell projection</keyword>
<evidence type="ECO:0000256" key="2">
    <source>
        <dbReference type="ARBA" id="ARBA00011255"/>
    </source>
</evidence>
<comment type="subcellular location">
    <subcellularLocation>
        <location evidence="5">Secreted</location>
    </subcellularLocation>
    <subcellularLocation>
        <location evidence="5">Bacterial flagellum</location>
    </subcellularLocation>
</comment>
<evidence type="ECO:0000313" key="9">
    <source>
        <dbReference type="EMBL" id="MFC0240425.1"/>
    </source>
</evidence>
<feature type="domain" description="Flagellar hook-associated protein 2 N-terminal" evidence="7">
    <location>
        <begin position="39"/>
        <end position="147"/>
    </location>
</feature>
<comment type="caution">
    <text evidence="9">The sequence shown here is derived from an EMBL/GenBank/DDBJ whole genome shotgun (WGS) entry which is preliminary data.</text>
</comment>
<organism evidence="9 10">
    <name type="scientific">Rhodopseudomonas telluris</name>
    <dbReference type="NCBI Taxonomy" id="644215"/>
    <lineage>
        <taxon>Bacteria</taxon>
        <taxon>Pseudomonadati</taxon>
        <taxon>Pseudomonadota</taxon>
        <taxon>Alphaproteobacteria</taxon>
        <taxon>Hyphomicrobiales</taxon>
        <taxon>Nitrobacteraceae</taxon>
        <taxon>Rhodopseudomonas</taxon>
    </lineage>
</organism>
<dbReference type="RefSeq" id="WP_378386295.1">
    <property type="nucleotide sequence ID" value="NZ_JBHLWM010000003.1"/>
</dbReference>
<dbReference type="InterPro" id="IPR003481">
    <property type="entry name" value="FliD_N"/>
</dbReference>
<evidence type="ECO:0000256" key="4">
    <source>
        <dbReference type="ARBA" id="ARBA00023143"/>
    </source>
</evidence>
<evidence type="ECO:0000256" key="5">
    <source>
        <dbReference type="RuleBase" id="RU362066"/>
    </source>
</evidence>
<keyword evidence="10" id="KW-1185">Reference proteome</keyword>
<dbReference type="Pfam" id="PF07195">
    <property type="entry name" value="FliD_C"/>
    <property type="match status" value="1"/>
</dbReference>
<dbReference type="PANTHER" id="PTHR30288">
    <property type="entry name" value="FLAGELLAR CAP/ASSEMBLY PROTEIN FLID"/>
    <property type="match status" value="1"/>
</dbReference>